<gene>
    <name evidence="2" type="ORF">Glove_535g8</name>
</gene>
<sequence>MQIVGDAIQSFLPLFSTVTSVVDGLYTTYDNVKCNKKICLALIDRVEIVQQAVKSLICQCVENYQKISDEISQQTVFQKFLNANTVKEAFDKNINEFEAEQREQENVMNDIKEDMKNVLKEVNLLWNIPLN</sequence>
<keyword evidence="3" id="KW-1185">Reference proteome</keyword>
<dbReference type="Proteomes" id="UP000266861">
    <property type="component" value="Unassembled WGS sequence"/>
</dbReference>
<evidence type="ECO:0000313" key="2">
    <source>
        <dbReference type="EMBL" id="RHZ48998.1"/>
    </source>
</evidence>
<dbReference type="STRING" id="1348612.A0A397GH35"/>
<dbReference type="AlphaFoldDB" id="A0A397GH35"/>
<evidence type="ECO:0000256" key="1">
    <source>
        <dbReference type="SAM" id="Coils"/>
    </source>
</evidence>
<dbReference type="Gene3D" id="1.20.930.20">
    <property type="entry name" value="Adaptor protein Cbl, N-terminal domain"/>
    <property type="match status" value="1"/>
</dbReference>
<proteinExistence type="predicted"/>
<accession>A0A397GH35</accession>
<reference evidence="2 3" key="1">
    <citation type="submission" date="2018-08" db="EMBL/GenBank/DDBJ databases">
        <title>Genome and evolution of the arbuscular mycorrhizal fungus Diversispora epigaea (formerly Glomus versiforme) and its bacterial endosymbionts.</title>
        <authorList>
            <person name="Sun X."/>
            <person name="Fei Z."/>
            <person name="Harrison M."/>
        </authorList>
    </citation>
    <scope>NUCLEOTIDE SEQUENCE [LARGE SCALE GENOMIC DNA]</scope>
    <source>
        <strain evidence="2 3">IT104</strain>
    </source>
</reference>
<comment type="caution">
    <text evidence="2">The sequence shown here is derived from an EMBL/GenBank/DDBJ whole genome shotgun (WGS) entry which is preliminary data.</text>
</comment>
<dbReference type="InterPro" id="IPR059179">
    <property type="entry name" value="MLKL-like_MCAfunc"/>
</dbReference>
<dbReference type="InterPro" id="IPR036537">
    <property type="entry name" value="Adaptor_Cbl_N_dom_sf"/>
</dbReference>
<organism evidence="2 3">
    <name type="scientific">Diversispora epigaea</name>
    <dbReference type="NCBI Taxonomy" id="1348612"/>
    <lineage>
        <taxon>Eukaryota</taxon>
        <taxon>Fungi</taxon>
        <taxon>Fungi incertae sedis</taxon>
        <taxon>Mucoromycota</taxon>
        <taxon>Glomeromycotina</taxon>
        <taxon>Glomeromycetes</taxon>
        <taxon>Diversisporales</taxon>
        <taxon>Diversisporaceae</taxon>
        <taxon>Diversispora</taxon>
    </lineage>
</organism>
<name>A0A397GH35_9GLOM</name>
<dbReference type="GO" id="GO:0007166">
    <property type="term" value="P:cell surface receptor signaling pathway"/>
    <property type="evidence" value="ECO:0007669"/>
    <property type="project" value="InterPro"/>
</dbReference>
<keyword evidence="1" id="KW-0175">Coiled coil</keyword>
<feature type="coiled-coil region" evidence="1">
    <location>
        <begin position="87"/>
        <end position="121"/>
    </location>
</feature>
<protein>
    <submittedName>
        <fullName evidence="2">Uncharacterized protein</fullName>
    </submittedName>
</protein>
<dbReference type="CDD" id="cd21037">
    <property type="entry name" value="MLKL_NTD"/>
    <property type="match status" value="1"/>
</dbReference>
<evidence type="ECO:0000313" key="3">
    <source>
        <dbReference type="Proteomes" id="UP000266861"/>
    </source>
</evidence>
<dbReference type="EMBL" id="PQFF01000457">
    <property type="protein sequence ID" value="RHZ48998.1"/>
    <property type="molecule type" value="Genomic_DNA"/>
</dbReference>
<dbReference type="OrthoDB" id="2314769at2759"/>